<dbReference type="Proteomes" id="UP001500729">
    <property type="component" value="Unassembled WGS sequence"/>
</dbReference>
<sequence length="504" mass="54454">MTPPDIALSREDGDDPPFTEIRRLISGGDDDAAARLAAQVADASGDPRVEGRALVLRLGSLFNLGRVAECPPLLDRAFQALDDVGDHALLGDLYALAAIIAVQDSLERCIRHLAHSARELEQVERPRIEAVNAWHNLAVTQSYVGFHAQAVVAAERAYETGQLIGLAPGDHALPEIAVRWAVSKDHQGDTEGCVRMLRGVLDTWGRRTEPTAMWCVEQHYYGYAAARLRVLGEPAHADPALFAAEATGWEAADLRLLVSACTTVADGRPRDAIALLTDREVHPYTLGAAEICRVRAIAYQADGDFRAALAADREATRRSSADGEALRERLVAGARVQLDHEELTRIVGQYESEALTDPLTALPNRRHLHRRIAEAADRPAHAAVGVVDLDGFKAVNTVHGHLSGDLVLRRVAAILARTVRHGDFVARYGGDEFVVFLPGTDLGTAHEIGARIAAAVAAENWDALVVGTPVTVTVGWAALTDHRDLLSALDTADRAMLDRKSWVS</sequence>
<dbReference type="SUPFAM" id="SSF48452">
    <property type="entry name" value="TPR-like"/>
    <property type="match status" value="1"/>
</dbReference>
<dbReference type="InterPro" id="IPR050469">
    <property type="entry name" value="Diguanylate_Cyclase"/>
</dbReference>
<dbReference type="Pfam" id="PF00990">
    <property type="entry name" value="GGDEF"/>
    <property type="match status" value="1"/>
</dbReference>
<name>A0ABP3N6A8_SACER</name>
<organism evidence="2 3">
    <name type="scientific">Saccharopolyspora erythraea</name>
    <name type="common">Streptomyces erythraeus</name>
    <dbReference type="NCBI Taxonomy" id="1836"/>
    <lineage>
        <taxon>Bacteria</taxon>
        <taxon>Bacillati</taxon>
        <taxon>Actinomycetota</taxon>
        <taxon>Actinomycetes</taxon>
        <taxon>Pseudonocardiales</taxon>
        <taxon>Pseudonocardiaceae</taxon>
        <taxon>Saccharopolyspora</taxon>
    </lineage>
</organism>
<dbReference type="PANTHER" id="PTHR45138">
    <property type="entry name" value="REGULATORY COMPONENTS OF SENSORY TRANSDUCTION SYSTEM"/>
    <property type="match status" value="1"/>
</dbReference>
<dbReference type="SUPFAM" id="SSF55073">
    <property type="entry name" value="Nucleotide cyclase"/>
    <property type="match status" value="1"/>
</dbReference>
<dbReference type="InterPro" id="IPR029787">
    <property type="entry name" value="Nucleotide_cyclase"/>
</dbReference>
<dbReference type="NCBIfam" id="TIGR00254">
    <property type="entry name" value="GGDEF"/>
    <property type="match status" value="1"/>
</dbReference>
<dbReference type="PROSITE" id="PS50887">
    <property type="entry name" value="GGDEF"/>
    <property type="match status" value="1"/>
</dbReference>
<keyword evidence="3" id="KW-1185">Reference proteome</keyword>
<dbReference type="InterPro" id="IPR000160">
    <property type="entry name" value="GGDEF_dom"/>
</dbReference>
<evidence type="ECO:0000259" key="1">
    <source>
        <dbReference type="PROSITE" id="PS50887"/>
    </source>
</evidence>
<dbReference type="CDD" id="cd01949">
    <property type="entry name" value="GGDEF"/>
    <property type="match status" value="1"/>
</dbReference>
<dbReference type="EMBL" id="BAAAGS010000026">
    <property type="protein sequence ID" value="GAA0536465.1"/>
    <property type="molecule type" value="Genomic_DNA"/>
</dbReference>
<reference evidence="3" key="1">
    <citation type="journal article" date="2019" name="Int. J. Syst. Evol. Microbiol.">
        <title>The Global Catalogue of Microorganisms (GCM) 10K type strain sequencing project: providing services to taxonomists for standard genome sequencing and annotation.</title>
        <authorList>
            <consortium name="The Broad Institute Genomics Platform"/>
            <consortium name="The Broad Institute Genome Sequencing Center for Infectious Disease"/>
            <person name="Wu L."/>
            <person name="Ma J."/>
        </authorList>
    </citation>
    <scope>NUCLEOTIDE SEQUENCE [LARGE SCALE GENOMIC DNA]</scope>
    <source>
        <strain evidence="3">JCM 10303</strain>
    </source>
</reference>
<dbReference type="RefSeq" id="WP_009947064.1">
    <property type="nucleotide sequence ID" value="NZ_BAAAGS010000026.1"/>
</dbReference>
<protein>
    <recommendedName>
        <fullName evidence="1">GGDEF domain-containing protein</fullName>
    </recommendedName>
</protein>
<dbReference type="Gene3D" id="1.25.40.10">
    <property type="entry name" value="Tetratricopeptide repeat domain"/>
    <property type="match status" value="1"/>
</dbReference>
<dbReference type="SMART" id="SM00267">
    <property type="entry name" value="GGDEF"/>
    <property type="match status" value="1"/>
</dbReference>
<proteinExistence type="predicted"/>
<dbReference type="PANTHER" id="PTHR45138:SF9">
    <property type="entry name" value="DIGUANYLATE CYCLASE DGCM-RELATED"/>
    <property type="match status" value="1"/>
</dbReference>
<dbReference type="InterPro" id="IPR043128">
    <property type="entry name" value="Rev_trsase/Diguanyl_cyclase"/>
</dbReference>
<evidence type="ECO:0000313" key="2">
    <source>
        <dbReference type="EMBL" id="GAA0536465.1"/>
    </source>
</evidence>
<feature type="domain" description="GGDEF" evidence="1">
    <location>
        <begin position="380"/>
        <end position="504"/>
    </location>
</feature>
<evidence type="ECO:0000313" key="3">
    <source>
        <dbReference type="Proteomes" id="UP001500729"/>
    </source>
</evidence>
<dbReference type="Gene3D" id="3.30.70.270">
    <property type="match status" value="1"/>
</dbReference>
<gene>
    <name evidence="2" type="ORF">GCM10009533_39640</name>
</gene>
<accession>A0ABP3N6A8</accession>
<dbReference type="InterPro" id="IPR011990">
    <property type="entry name" value="TPR-like_helical_dom_sf"/>
</dbReference>
<comment type="caution">
    <text evidence="2">The sequence shown here is derived from an EMBL/GenBank/DDBJ whole genome shotgun (WGS) entry which is preliminary data.</text>
</comment>